<evidence type="ECO:0000313" key="2">
    <source>
        <dbReference type="EMBL" id="GCE12649.1"/>
    </source>
</evidence>
<evidence type="ECO:0000313" key="3">
    <source>
        <dbReference type="Proteomes" id="UP000287352"/>
    </source>
</evidence>
<gene>
    <name evidence="2" type="ORF">KTT_25080</name>
</gene>
<protein>
    <submittedName>
        <fullName evidence="2">Uncharacterized protein</fullName>
    </submittedName>
</protein>
<dbReference type="EMBL" id="BIFR01000001">
    <property type="protein sequence ID" value="GCE12649.1"/>
    <property type="molecule type" value="Genomic_DNA"/>
</dbReference>
<sequence>MQQQQRSRQTSGAKAVALDPRMSLARYRLYMLLSLILSVAFALGLQFIFAH</sequence>
<proteinExistence type="predicted"/>
<keyword evidence="1" id="KW-0812">Transmembrane</keyword>
<evidence type="ECO:0000256" key="1">
    <source>
        <dbReference type="SAM" id="Phobius"/>
    </source>
</evidence>
<keyword evidence="1" id="KW-1133">Transmembrane helix</keyword>
<keyword evidence="3" id="KW-1185">Reference proteome</keyword>
<dbReference type="Proteomes" id="UP000287352">
    <property type="component" value="Unassembled WGS sequence"/>
</dbReference>
<reference evidence="3" key="1">
    <citation type="submission" date="2018-12" db="EMBL/GenBank/DDBJ databases">
        <title>Tengunoibacter tsumagoiensis gen. nov., sp. nov., Dictyobacter kobayashii sp. nov., D. alpinus sp. nov., and D. joshuensis sp. nov. and description of Dictyobacteraceae fam. nov. within the order Ktedonobacterales isolated from Tengu-no-mugimeshi.</title>
        <authorList>
            <person name="Wang C.M."/>
            <person name="Zheng Y."/>
            <person name="Sakai Y."/>
            <person name="Toyoda A."/>
            <person name="Minakuchi Y."/>
            <person name="Abe K."/>
            <person name="Yokota A."/>
            <person name="Yabe S."/>
        </authorList>
    </citation>
    <scope>NUCLEOTIDE SEQUENCE [LARGE SCALE GENOMIC DNA]</scope>
    <source>
        <strain evidence="3">Uno3</strain>
    </source>
</reference>
<feature type="transmembrane region" description="Helical" evidence="1">
    <location>
        <begin position="29"/>
        <end position="49"/>
    </location>
</feature>
<dbReference type="AlphaFoldDB" id="A0A402A0R1"/>
<comment type="caution">
    <text evidence="2">The sequence shown here is derived from an EMBL/GenBank/DDBJ whole genome shotgun (WGS) entry which is preliminary data.</text>
</comment>
<organism evidence="2 3">
    <name type="scientific">Tengunoibacter tsumagoiensis</name>
    <dbReference type="NCBI Taxonomy" id="2014871"/>
    <lineage>
        <taxon>Bacteria</taxon>
        <taxon>Bacillati</taxon>
        <taxon>Chloroflexota</taxon>
        <taxon>Ktedonobacteria</taxon>
        <taxon>Ktedonobacterales</taxon>
        <taxon>Dictyobacteraceae</taxon>
        <taxon>Tengunoibacter</taxon>
    </lineage>
</organism>
<keyword evidence="1" id="KW-0472">Membrane</keyword>
<accession>A0A402A0R1</accession>
<name>A0A402A0R1_9CHLR</name>
<dbReference type="RefSeq" id="WP_161975458.1">
    <property type="nucleotide sequence ID" value="NZ_BIFR01000001.1"/>
</dbReference>